<accession>A0ACC2P4N2</accession>
<sequence>MADVGLLVDLDIAELMQAHRPALDPAHPLYLHQPTRREIHRQVAEQVQSRRPVAHQILRIDCIPGGPLVAAEVVSASRSHQVDTSAARLVNVVHHTIRVYANLKVHRKQVRRDPIQRRSTTGSCFMFGNIDETNGELENDTPEAKQQSGSIWLILLPWSPFSKRRPLRMLRKDAARFAFTWSYGDTQESEVLHCLGIRCDIPEAMKLVTSCFSEAFQRFSRSMINSPTSSDY</sequence>
<gene>
    <name evidence="1" type="ORF">QAD02_013169</name>
</gene>
<keyword evidence="2" id="KW-1185">Reference proteome</keyword>
<dbReference type="EMBL" id="CM056742">
    <property type="protein sequence ID" value="KAJ8677382.1"/>
    <property type="molecule type" value="Genomic_DNA"/>
</dbReference>
<name>A0ACC2P4N2_9HYME</name>
<reference evidence="1" key="1">
    <citation type="submission" date="2023-04" db="EMBL/GenBank/DDBJ databases">
        <title>A chromosome-level genome assembly of the parasitoid wasp Eretmocerus hayati.</title>
        <authorList>
            <person name="Zhong Y."/>
            <person name="Liu S."/>
            <person name="Liu Y."/>
        </authorList>
    </citation>
    <scope>NUCLEOTIDE SEQUENCE</scope>
    <source>
        <strain evidence="1">ZJU_SS_LIU_2023</strain>
    </source>
</reference>
<proteinExistence type="predicted"/>
<evidence type="ECO:0000313" key="2">
    <source>
        <dbReference type="Proteomes" id="UP001239111"/>
    </source>
</evidence>
<dbReference type="Proteomes" id="UP001239111">
    <property type="component" value="Chromosome 2"/>
</dbReference>
<organism evidence="1 2">
    <name type="scientific">Eretmocerus hayati</name>
    <dbReference type="NCBI Taxonomy" id="131215"/>
    <lineage>
        <taxon>Eukaryota</taxon>
        <taxon>Metazoa</taxon>
        <taxon>Ecdysozoa</taxon>
        <taxon>Arthropoda</taxon>
        <taxon>Hexapoda</taxon>
        <taxon>Insecta</taxon>
        <taxon>Pterygota</taxon>
        <taxon>Neoptera</taxon>
        <taxon>Endopterygota</taxon>
        <taxon>Hymenoptera</taxon>
        <taxon>Apocrita</taxon>
        <taxon>Proctotrupomorpha</taxon>
        <taxon>Chalcidoidea</taxon>
        <taxon>Aphelinidae</taxon>
        <taxon>Aphelininae</taxon>
        <taxon>Eretmocerus</taxon>
    </lineage>
</organism>
<evidence type="ECO:0000313" key="1">
    <source>
        <dbReference type="EMBL" id="KAJ8677382.1"/>
    </source>
</evidence>
<protein>
    <submittedName>
        <fullName evidence="1">Uncharacterized protein</fullName>
    </submittedName>
</protein>
<comment type="caution">
    <text evidence="1">The sequence shown here is derived from an EMBL/GenBank/DDBJ whole genome shotgun (WGS) entry which is preliminary data.</text>
</comment>